<protein>
    <submittedName>
        <fullName evidence="2">Uncharacterized protein</fullName>
    </submittedName>
</protein>
<gene>
    <name evidence="2" type="ORF">FHU35_15318</name>
</gene>
<sequence>MVLCISAAIGVAKGRHAARVMVTIVLAVLYLLLLPYCWLGFTDPHPSGPAYALMDVYAVLASGTALLLMYLPATDSYIRRVTAARKAS</sequence>
<keyword evidence="1" id="KW-0812">Transmembrane</keyword>
<dbReference type="AlphaFoldDB" id="A0A561U280"/>
<feature type="transmembrane region" description="Helical" evidence="1">
    <location>
        <begin position="53"/>
        <end position="71"/>
    </location>
</feature>
<organism evidence="2 3">
    <name type="scientific">Saccharopolyspora dendranthemae</name>
    <dbReference type="NCBI Taxonomy" id="1181886"/>
    <lineage>
        <taxon>Bacteria</taxon>
        <taxon>Bacillati</taxon>
        <taxon>Actinomycetota</taxon>
        <taxon>Actinomycetes</taxon>
        <taxon>Pseudonocardiales</taxon>
        <taxon>Pseudonocardiaceae</taxon>
        <taxon>Saccharopolyspora</taxon>
    </lineage>
</organism>
<feature type="transmembrane region" description="Helical" evidence="1">
    <location>
        <begin position="20"/>
        <end position="41"/>
    </location>
</feature>
<accession>A0A561U280</accession>
<dbReference type="Proteomes" id="UP000316184">
    <property type="component" value="Unassembled WGS sequence"/>
</dbReference>
<keyword evidence="1" id="KW-0472">Membrane</keyword>
<keyword evidence="3" id="KW-1185">Reference proteome</keyword>
<evidence type="ECO:0000313" key="2">
    <source>
        <dbReference type="EMBL" id="TWF93474.1"/>
    </source>
</evidence>
<evidence type="ECO:0000256" key="1">
    <source>
        <dbReference type="SAM" id="Phobius"/>
    </source>
</evidence>
<reference evidence="2 3" key="1">
    <citation type="submission" date="2019-06" db="EMBL/GenBank/DDBJ databases">
        <title>Sequencing the genomes of 1000 actinobacteria strains.</title>
        <authorList>
            <person name="Klenk H.-P."/>
        </authorList>
    </citation>
    <scope>NUCLEOTIDE SEQUENCE [LARGE SCALE GENOMIC DNA]</scope>
    <source>
        <strain evidence="2 3">DSM 46699</strain>
    </source>
</reference>
<dbReference type="EMBL" id="VIWX01000005">
    <property type="protein sequence ID" value="TWF93474.1"/>
    <property type="molecule type" value="Genomic_DNA"/>
</dbReference>
<name>A0A561U280_9PSEU</name>
<keyword evidence="1" id="KW-1133">Transmembrane helix</keyword>
<evidence type="ECO:0000313" key="3">
    <source>
        <dbReference type="Proteomes" id="UP000316184"/>
    </source>
</evidence>
<comment type="caution">
    <text evidence="2">The sequence shown here is derived from an EMBL/GenBank/DDBJ whole genome shotgun (WGS) entry which is preliminary data.</text>
</comment>
<proteinExistence type="predicted"/>